<feature type="compositionally biased region" description="Acidic residues" evidence="1">
    <location>
        <begin position="146"/>
        <end position="164"/>
    </location>
</feature>
<organism evidence="2 3">
    <name type="scientific">Amniculicola lignicola CBS 123094</name>
    <dbReference type="NCBI Taxonomy" id="1392246"/>
    <lineage>
        <taxon>Eukaryota</taxon>
        <taxon>Fungi</taxon>
        <taxon>Dikarya</taxon>
        <taxon>Ascomycota</taxon>
        <taxon>Pezizomycotina</taxon>
        <taxon>Dothideomycetes</taxon>
        <taxon>Pleosporomycetidae</taxon>
        <taxon>Pleosporales</taxon>
        <taxon>Amniculicolaceae</taxon>
        <taxon>Amniculicola</taxon>
    </lineage>
</organism>
<dbReference type="EMBL" id="ML977674">
    <property type="protein sequence ID" value="KAF1994047.1"/>
    <property type="molecule type" value="Genomic_DNA"/>
</dbReference>
<evidence type="ECO:0000256" key="1">
    <source>
        <dbReference type="SAM" id="MobiDB-lite"/>
    </source>
</evidence>
<feature type="compositionally biased region" description="Basic and acidic residues" evidence="1">
    <location>
        <begin position="165"/>
        <end position="177"/>
    </location>
</feature>
<gene>
    <name evidence="2" type="ORF">P154DRAFT_586964</name>
</gene>
<sequence length="177" mass="19658">MAEVEHAKARITPNRWILSSRNRNFLLFNDQILPSIEQVLAGSNTSCALLCWKVPEPGWLISRVAEQRAHQTSEGSRHSGGQSQKRARSEDGEKNQDQGESGGGKTKRNREHVDCERENQVESGAILDKEARDDAVSLGDRSGDSSADESEISVDWTDSDDGYEEETKEKRQSMGPS</sequence>
<accession>A0A6A5VYR9</accession>
<evidence type="ECO:0000313" key="3">
    <source>
        <dbReference type="Proteomes" id="UP000799779"/>
    </source>
</evidence>
<name>A0A6A5VYR9_9PLEO</name>
<proteinExistence type="predicted"/>
<reference evidence="2" key="1">
    <citation type="journal article" date="2020" name="Stud. Mycol.">
        <title>101 Dothideomycetes genomes: a test case for predicting lifestyles and emergence of pathogens.</title>
        <authorList>
            <person name="Haridas S."/>
            <person name="Albert R."/>
            <person name="Binder M."/>
            <person name="Bloem J."/>
            <person name="Labutti K."/>
            <person name="Salamov A."/>
            <person name="Andreopoulos B."/>
            <person name="Baker S."/>
            <person name="Barry K."/>
            <person name="Bills G."/>
            <person name="Bluhm B."/>
            <person name="Cannon C."/>
            <person name="Castanera R."/>
            <person name="Culley D."/>
            <person name="Daum C."/>
            <person name="Ezra D."/>
            <person name="Gonzalez J."/>
            <person name="Henrissat B."/>
            <person name="Kuo A."/>
            <person name="Liang C."/>
            <person name="Lipzen A."/>
            <person name="Lutzoni F."/>
            <person name="Magnuson J."/>
            <person name="Mondo S."/>
            <person name="Nolan M."/>
            <person name="Ohm R."/>
            <person name="Pangilinan J."/>
            <person name="Park H.-J."/>
            <person name="Ramirez L."/>
            <person name="Alfaro M."/>
            <person name="Sun H."/>
            <person name="Tritt A."/>
            <person name="Yoshinaga Y."/>
            <person name="Zwiers L.-H."/>
            <person name="Turgeon B."/>
            <person name="Goodwin S."/>
            <person name="Spatafora J."/>
            <person name="Crous P."/>
            <person name="Grigoriev I."/>
        </authorList>
    </citation>
    <scope>NUCLEOTIDE SEQUENCE</scope>
    <source>
        <strain evidence="2">CBS 123094</strain>
    </source>
</reference>
<feature type="region of interest" description="Disordered" evidence="1">
    <location>
        <begin position="66"/>
        <end position="177"/>
    </location>
</feature>
<feature type="compositionally biased region" description="Basic and acidic residues" evidence="1">
    <location>
        <begin position="87"/>
        <end position="97"/>
    </location>
</feature>
<dbReference type="Proteomes" id="UP000799779">
    <property type="component" value="Unassembled WGS sequence"/>
</dbReference>
<keyword evidence="3" id="KW-1185">Reference proteome</keyword>
<feature type="compositionally biased region" description="Basic and acidic residues" evidence="1">
    <location>
        <begin position="111"/>
        <end position="120"/>
    </location>
</feature>
<evidence type="ECO:0000313" key="2">
    <source>
        <dbReference type="EMBL" id="KAF1994047.1"/>
    </source>
</evidence>
<dbReference type="AlphaFoldDB" id="A0A6A5VYR9"/>
<protein>
    <submittedName>
        <fullName evidence="2">Uncharacterized protein</fullName>
    </submittedName>
</protein>
<feature type="compositionally biased region" description="Basic and acidic residues" evidence="1">
    <location>
        <begin position="66"/>
        <end position="77"/>
    </location>
</feature>